<organism evidence="1 2">
    <name type="scientific">Nocardia speluncae</name>
    <dbReference type="NCBI Taxonomy" id="419477"/>
    <lineage>
        <taxon>Bacteria</taxon>
        <taxon>Bacillati</taxon>
        <taxon>Actinomycetota</taxon>
        <taxon>Actinomycetes</taxon>
        <taxon>Mycobacteriales</taxon>
        <taxon>Nocardiaceae</taxon>
        <taxon>Nocardia</taxon>
    </lineage>
</organism>
<dbReference type="AlphaFoldDB" id="A0A846XFS9"/>
<dbReference type="EMBL" id="JAAXOO010000005">
    <property type="protein sequence ID" value="NKY35241.1"/>
    <property type="molecule type" value="Genomic_DNA"/>
</dbReference>
<dbReference type="RefSeq" id="WP_068042621.1">
    <property type="nucleotide sequence ID" value="NZ_JAAXOO010000005.1"/>
</dbReference>
<dbReference type="Proteomes" id="UP000565715">
    <property type="component" value="Unassembled WGS sequence"/>
</dbReference>
<keyword evidence="2" id="KW-1185">Reference proteome</keyword>
<comment type="caution">
    <text evidence="1">The sequence shown here is derived from an EMBL/GenBank/DDBJ whole genome shotgun (WGS) entry which is preliminary data.</text>
</comment>
<evidence type="ECO:0000313" key="2">
    <source>
        <dbReference type="Proteomes" id="UP000565715"/>
    </source>
</evidence>
<proteinExistence type="predicted"/>
<name>A0A846XFS9_9NOCA</name>
<reference evidence="1 2" key="1">
    <citation type="submission" date="2020-04" db="EMBL/GenBank/DDBJ databases">
        <title>MicrobeNet Type strains.</title>
        <authorList>
            <person name="Nicholson A.C."/>
        </authorList>
    </citation>
    <scope>NUCLEOTIDE SEQUENCE [LARGE SCALE GENOMIC DNA]</scope>
    <source>
        <strain evidence="1 2">DSM 45078</strain>
    </source>
</reference>
<evidence type="ECO:0000313" key="1">
    <source>
        <dbReference type="EMBL" id="NKY35241.1"/>
    </source>
</evidence>
<sequence>MSEQDQLKHWQGLKQQAINGDMTLEPDMGQALANECETLLTNLRNRKLDAEALGFLSGYGGLPSALDMKKKFETIAAVEAVDRLNGLIEIAELMRDTYLAAIGKLTETDQQTSQALGNTGLA</sequence>
<gene>
    <name evidence="1" type="ORF">HGA13_19515</name>
</gene>
<protein>
    <submittedName>
        <fullName evidence="1">Uncharacterized protein</fullName>
    </submittedName>
</protein>
<accession>A0A846XFS9</accession>